<accession>A0A921HMG8</accession>
<comment type="caution">
    <text evidence="4">The sequence shown here is derived from an EMBL/GenBank/DDBJ whole genome shotgun (WGS) entry which is preliminary data.</text>
</comment>
<feature type="transmembrane region" description="Helical" evidence="2">
    <location>
        <begin position="260"/>
        <end position="286"/>
    </location>
</feature>
<dbReference type="Proteomes" id="UP000780768">
    <property type="component" value="Unassembled WGS sequence"/>
</dbReference>
<keyword evidence="2" id="KW-0812">Transmembrane</keyword>
<reference evidence="4" key="2">
    <citation type="submission" date="2021-09" db="EMBL/GenBank/DDBJ databases">
        <authorList>
            <person name="Gilroy R."/>
        </authorList>
    </citation>
    <scope>NUCLEOTIDE SEQUENCE</scope>
    <source>
        <strain evidence="4">7318</strain>
    </source>
</reference>
<proteinExistence type="inferred from homology"/>
<feature type="domain" description="Bacterial sugar transferase" evidence="3">
    <location>
        <begin position="258"/>
        <end position="316"/>
    </location>
</feature>
<keyword evidence="4" id="KW-0808">Transferase</keyword>
<feature type="transmembrane region" description="Helical" evidence="2">
    <location>
        <begin position="32"/>
        <end position="49"/>
    </location>
</feature>
<keyword evidence="2" id="KW-1133">Transmembrane helix</keyword>
<dbReference type="InterPro" id="IPR003362">
    <property type="entry name" value="Bact_transf"/>
</dbReference>
<dbReference type="EMBL" id="DYVR01000069">
    <property type="protein sequence ID" value="HJF84531.1"/>
    <property type="molecule type" value="Genomic_DNA"/>
</dbReference>
<dbReference type="PANTHER" id="PTHR30576:SF0">
    <property type="entry name" value="UNDECAPRENYL-PHOSPHATE N-ACETYLGALACTOSAMINYL 1-PHOSPHATE TRANSFERASE-RELATED"/>
    <property type="match status" value="1"/>
</dbReference>
<gene>
    <name evidence="4" type="ORF">K8V65_02560</name>
</gene>
<evidence type="ECO:0000313" key="5">
    <source>
        <dbReference type="Proteomes" id="UP000780768"/>
    </source>
</evidence>
<name>A0A921HMG8_9FIRM</name>
<dbReference type="Pfam" id="PF02397">
    <property type="entry name" value="Bac_transf"/>
    <property type="match status" value="1"/>
</dbReference>
<feature type="transmembrane region" description="Helical" evidence="2">
    <location>
        <begin position="89"/>
        <end position="112"/>
    </location>
</feature>
<dbReference type="AlphaFoldDB" id="A0A921HMG8"/>
<evidence type="ECO:0000256" key="1">
    <source>
        <dbReference type="ARBA" id="ARBA00006464"/>
    </source>
</evidence>
<keyword evidence="2" id="KW-0472">Membrane</keyword>
<feature type="non-terminal residue" evidence="4">
    <location>
        <position position="317"/>
    </location>
</feature>
<dbReference type="PANTHER" id="PTHR30576">
    <property type="entry name" value="COLANIC BIOSYNTHESIS UDP-GLUCOSE LIPID CARRIER TRANSFERASE"/>
    <property type="match status" value="1"/>
</dbReference>
<feature type="transmembrane region" description="Helical" evidence="2">
    <location>
        <begin position="61"/>
        <end position="83"/>
    </location>
</feature>
<dbReference type="Gene3D" id="3.40.50.720">
    <property type="entry name" value="NAD(P)-binding Rossmann-like Domain"/>
    <property type="match status" value="1"/>
</dbReference>
<dbReference type="GO" id="GO:0016780">
    <property type="term" value="F:phosphotransferase activity, for other substituted phosphate groups"/>
    <property type="evidence" value="ECO:0007669"/>
    <property type="project" value="TreeGrafter"/>
</dbReference>
<protein>
    <submittedName>
        <fullName evidence="4">Sugar transferase</fullName>
    </submittedName>
</protein>
<evidence type="ECO:0000256" key="2">
    <source>
        <dbReference type="SAM" id="Phobius"/>
    </source>
</evidence>
<evidence type="ECO:0000259" key="3">
    <source>
        <dbReference type="Pfam" id="PF02397"/>
    </source>
</evidence>
<evidence type="ECO:0000313" key="4">
    <source>
        <dbReference type="EMBL" id="HJF84531.1"/>
    </source>
</evidence>
<reference evidence="4" key="1">
    <citation type="journal article" date="2021" name="PeerJ">
        <title>Extensive microbial diversity within the chicken gut microbiome revealed by metagenomics and culture.</title>
        <authorList>
            <person name="Gilroy R."/>
            <person name="Ravi A."/>
            <person name="Getino M."/>
            <person name="Pursley I."/>
            <person name="Horton D.L."/>
            <person name="Alikhan N.F."/>
            <person name="Baker D."/>
            <person name="Gharbi K."/>
            <person name="Hall N."/>
            <person name="Watson M."/>
            <person name="Adriaenssens E.M."/>
            <person name="Foster-Nyarko E."/>
            <person name="Jarju S."/>
            <person name="Secka A."/>
            <person name="Antonio M."/>
            <person name="Oren A."/>
            <person name="Chaudhuri R.R."/>
            <person name="La Ragione R."/>
            <person name="Hildebrand F."/>
            <person name="Pallen M.J."/>
        </authorList>
    </citation>
    <scope>NUCLEOTIDE SEQUENCE</scope>
    <source>
        <strain evidence="4">7318</strain>
    </source>
</reference>
<dbReference type="Pfam" id="PF13727">
    <property type="entry name" value="CoA_binding_3"/>
    <property type="match status" value="1"/>
</dbReference>
<comment type="similarity">
    <text evidence="1">Belongs to the bacterial sugar transferase family.</text>
</comment>
<organism evidence="4 5">
    <name type="scientific">Megamonas hypermegale</name>
    <dbReference type="NCBI Taxonomy" id="158847"/>
    <lineage>
        <taxon>Bacteria</taxon>
        <taxon>Bacillati</taxon>
        <taxon>Bacillota</taxon>
        <taxon>Negativicutes</taxon>
        <taxon>Selenomonadales</taxon>
        <taxon>Selenomonadaceae</taxon>
        <taxon>Megamonas</taxon>
    </lineage>
</organism>
<sequence length="317" mass="37100">MEYIAVLIAEKLSLVIQHNLPGMNGQFYISDLYFYGIIPLVFIFFLYYTKVNERFILYWETLQRTFYAVLYSEIFCVVLLYLFKTSNYVSRAYVVIFFAMAFICLCISRQFLIKTCRRLNLMKEAVVFIGAGKTTQKIIDFTRNNNCFGINVAGLFDETPKIKDITEKYHIFRDLEETKDYIQRYKIRTVIIAVPSMEKERLLNLIEDLQPIVRNLMFVPNIVGMPVFNLEVKRLYENNMVLLGIKNNLAKKTNRRIKRVFDIVFSLATMVIILPVSIIVMIGIMIESPGASPIFKHYRVGKSGKLFPCYKFRSMVQ</sequence>